<organism evidence="2">
    <name type="scientific">Sesamum angustifolium</name>
    <dbReference type="NCBI Taxonomy" id="2727405"/>
    <lineage>
        <taxon>Eukaryota</taxon>
        <taxon>Viridiplantae</taxon>
        <taxon>Streptophyta</taxon>
        <taxon>Embryophyta</taxon>
        <taxon>Tracheophyta</taxon>
        <taxon>Spermatophyta</taxon>
        <taxon>Magnoliopsida</taxon>
        <taxon>eudicotyledons</taxon>
        <taxon>Gunneridae</taxon>
        <taxon>Pentapetalae</taxon>
        <taxon>asterids</taxon>
        <taxon>lamiids</taxon>
        <taxon>Lamiales</taxon>
        <taxon>Pedaliaceae</taxon>
        <taxon>Sesamum</taxon>
    </lineage>
</organism>
<accession>A0AAW2PDE2</accession>
<keyword evidence="1" id="KW-0175">Coiled coil</keyword>
<comment type="caution">
    <text evidence="2">The sequence shown here is derived from an EMBL/GenBank/DDBJ whole genome shotgun (WGS) entry which is preliminary data.</text>
</comment>
<reference evidence="2" key="1">
    <citation type="submission" date="2020-06" db="EMBL/GenBank/DDBJ databases">
        <authorList>
            <person name="Li T."/>
            <person name="Hu X."/>
            <person name="Zhang T."/>
            <person name="Song X."/>
            <person name="Zhang H."/>
            <person name="Dai N."/>
            <person name="Sheng W."/>
            <person name="Hou X."/>
            <person name="Wei L."/>
        </authorList>
    </citation>
    <scope>NUCLEOTIDE SEQUENCE</scope>
    <source>
        <strain evidence="2">G01</strain>
        <tissue evidence="2">Leaf</tissue>
    </source>
</reference>
<feature type="coiled-coil region" evidence="1">
    <location>
        <begin position="38"/>
        <end position="65"/>
    </location>
</feature>
<protein>
    <submittedName>
        <fullName evidence="2">Uncharacterized protein</fullName>
    </submittedName>
</protein>
<proteinExistence type="predicted"/>
<dbReference type="AlphaFoldDB" id="A0AAW2PDE2"/>
<name>A0AAW2PDE2_9LAMI</name>
<sequence>MILPFLPPETIYPHDQVWWQLERKADQGRAQAQPGRLVREYKATEEKLEKAKLEQEQQLEKGRCEVIWNYPHTQKWKPCG</sequence>
<evidence type="ECO:0000313" key="2">
    <source>
        <dbReference type="EMBL" id="KAL0353864.1"/>
    </source>
</evidence>
<dbReference type="EMBL" id="JACGWK010000005">
    <property type="protein sequence ID" value="KAL0353864.1"/>
    <property type="molecule type" value="Genomic_DNA"/>
</dbReference>
<evidence type="ECO:0000256" key="1">
    <source>
        <dbReference type="SAM" id="Coils"/>
    </source>
</evidence>
<gene>
    <name evidence="2" type="ORF">Sangu_0967700</name>
</gene>
<reference evidence="2" key="2">
    <citation type="journal article" date="2024" name="Plant">
        <title>Genomic evolution and insights into agronomic trait innovations of Sesamum species.</title>
        <authorList>
            <person name="Miao H."/>
            <person name="Wang L."/>
            <person name="Qu L."/>
            <person name="Liu H."/>
            <person name="Sun Y."/>
            <person name="Le M."/>
            <person name="Wang Q."/>
            <person name="Wei S."/>
            <person name="Zheng Y."/>
            <person name="Lin W."/>
            <person name="Duan Y."/>
            <person name="Cao H."/>
            <person name="Xiong S."/>
            <person name="Wang X."/>
            <person name="Wei L."/>
            <person name="Li C."/>
            <person name="Ma Q."/>
            <person name="Ju M."/>
            <person name="Zhao R."/>
            <person name="Li G."/>
            <person name="Mu C."/>
            <person name="Tian Q."/>
            <person name="Mei H."/>
            <person name="Zhang T."/>
            <person name="Gao T."/>
            <person name="Zhang H."/>
        </authorList>
    </citation>
    <scope>NUCLEOTIDE SEQUENCE</scope>
    <source>
        <strain evidence="2">G01</strain>
    </source>
</reference>